<feature type="region of interest" description="Disordered" evidence="1">
    <location>
        <begin position="1"/>
        <end position="22"/>
    </location>
</feature>
<reference evidence="2" key="2">
    <citation type="journal article" date="2023" name="IMA Fungus">
        <title>Comparative genomic study of the Penicillium genus elucidates a diverse pangenome and 15 lateral gene transfer events.</title>
        <authorList>
            <person name="Petersen C."/>
            <person name="Sorensen T."/>
            <person name="Nielsen M.R."/>
            <person name="Sondergaard T.E."/>
            <person name="Sorensen J.L."/>
            <person name="Fitzpatrick D.A."/>
            <person name="Frisvad J.C."/>
            <person name="Nielsen K.L."/>
        </authorList>
    </citation>
    <scope>NUCLEOTIDE SEQUENCE</scope>
    <source>
        <strain evidence="2">IBT 23319</strain>
    </source>
</reference>
<organism evidence="2 3">
    <name type="scientific">Penicillium citrinum</name>
    <dbReference type="NCBI Taxonomy" id="5077"/>
    <lineage>
        <taxon>Eukaryota</taxon>
        <taxon>Fungi</taxon>
        <taxon>Dikarya</taxon>
        <taxon>Ascomycota</taxon>
        <taxon>Pezizomycotina</taxon>
        <taxon>Eurotiomycetes</taxon>
        <taxon>Eurotiomycetidae</taxon>
        <taxon>Eurotiales</taxon>
        <taxon>Aspergillaceae</taxon>
        <taxon>Penicillium</taxon>
    </lineage>
</organism>
<gene>
    <name evidence="2" type="ORF">N7469_011281</name>
</gene>
<dbReference type="GeneID" id="81389353"/>
<name>A0A9W9TCN3_PENCI</name>
<dbReference type="AlphaFoldDB" id="A0A9W9TCN3"/>
<dbReference type="Proteomes" id="UP001147733">
    <property type="component" value="Unassembled WGS sequence"/>
</dbReference>
<feature type="compositionally biased region" description="Basic residues" evidence="1">
    <location>
        <begin position="1"/>
        <end position="11"/>
    </location>
</feature>
<sequence length="73" mass="8097">MTPKVRKTRTKRSAETEISQESSGNIATFVGNNNVSQDILEYTHTSFAAVGNETAFQEYDPKGKEAEESLRVT</sequence>
<reference evidence="2" key="1">
    <citation type="submission" date="2022-11" db="EMBL/GenBank/DDBJ databases">
        <authorList>
            <person name="Petersen C."/>
        </authorList>
    </citation>
    <scope>NUCLEOTIDE SEQUENCE</scope>
    <source>
        <strain evidence="2">IBT 23319</strain>
    </source>
</reference>
<evidence type="ECO:0000256" key="1">
    <source>
        <dbReference type="SAM" id="MobiDB-lite"/>
    </source>
</evidence>
<dbReference type="EMBL" id="JAPQKT010000010">
    <property type="protein sequence ID" value="KAJ5217656.1"/>
    <property type="molecule type" value="Genomic_DNA"/>
</dbReference>
<proteinExistence type="predicted"/>
<protein>
    <submittedName>
        <fullName evidence="2">Uncharacterized protein</fullName>
    </submittedName>
</protein>
<evidence type="ECO:0000313" key="3">
    <source>
        <dbReference type="Proteomes" id="UP001147733"/>
    </source>
</evidence>
<comment type="caution">
    <text evidence="2">The sequence shown here is derived from an EMBL/GenBank/DDBJ whole genome shotgun (WGS) entry which is preliminary data.</text>
</comment>
<keyword evidence="3" id="KW-1185">Reference proteome</keyword>
<accession>A0A9W9TCN3</accession>
<dbReference type="RefSeq" id="XP_056495250.1">
    <property type="nucleotide sequence ID" value="XM_056650186.1"/>
</dbReference>
<evidence type="ECO:0000313" key="2">
    <source>
        <dbReference type="EMBL" id="KAJ5217656.1"/>
    </source>
</evidence>